<keyword evidence="1" id="KW-0808">Transferase</keyword>
<accession>A0A652LCL8</accession>
<evidence type="ECO:0000259" key="3">
    <source>
        <dbReference type="Pfam" id="PF13581"/>
    </source>
</evidence>
<dbReference type="InterPro" id="IPR050267">
    <property type="entry name" value="Anti-sigma-factor_SerPK"/>
</dbReference>
<dbReference type="AlphaFoldDB" id="A0A652LCL8"/>
<dbReference type="InterPro" id="IPR036890">
    <property type="entry name" value="HATPase_C_sf"/>
</dbReference>
<feature type="region of interest" description="Disordered" evidence="2">
    <location>
        <begin position="101"/>
        <end position="120"/>
    </location>
</feature>
<gene>
    <name evidence="4" type="ORF">EAO74_01730</name>
</gene>
<dbReference type="GO" id="GO:0004674">
    <property type="term" value="F:protein serine/threonine kinase activity"/>
    <property type="evidence" value="ECO:0007669"/>
    <property type="project" value="UniProtKB-KW"/>
</dbReference>
<keyword evidence="4" id="KW-0547">Nucleotide-binding</keyword>
<dbReference type="InterPro" id="IPR003594">
    <property type="entry name" value="HATPase_dom"/>
</dbReference>
<evidence type="ECO:0000256" key="2">
    <source>
        <dbReference type="SAM" id="MobiDB-lite"/>
    </source>
</evidence>
<keyword evidence="4" id="KW-0067">ATP-binding</keyword>
<dbReference type="Gene3D" id="3.30.565.10">
    <property type="entry name" value="Histidine kinase-like ATPase, C-terminal domain"/>
    <property type="match status" value="1"/>
</dbReference>
<dbReference type="SUPFAM" id="SSF55874">
    <property type="entry name" value="ATPase domain of HSP90 chaperone/DNA topoisomerase II/histidine kinase"/>
    <property type="match status" value="1"/>
</dbReference>
<evidence type="ECO:0000313" key="4">
    <source>
        <dbReference type="EMBL" id="TXS33842.1"/>
    </source>
</evidence>
<dbReference type="GO" id="GO:0005524">
    <property type="term" value="F:ATP binding"/>
    <property type="evidence" value="ECO:0007669"/>
    <property type="project" value="UniProtKB-KW"/>
</dbReference>
<dbReference type="EMBL" id="RDBM01000009">
    <property type="protein sequence ID" value="TXS33842.1"/>
    <property type="molecule type" value="Genomic_DNA"/>
</dbReference>
<evidence type="ECO:0000256" key="1">
    <source>
        <dbReference type="ARBA" id="ARBA00022527"/>
    </source>
</evidence>
<dbReference type="PANTHER" id="PTHR35526">
    <property type="entry name" value="ANTI-SIGMA-F FACTOR RSBW-RELATED"/>
    <property type="match status" value="1"/>
</dbReference>
<protein>
    <submittedName>
        <fullName evidence="4">ATP-binding protein</fullName>
    </submittedName>
</protein>
<dbReference type="CDD" id="cd16936">
    <property type="entry name" value="HATPase_RsbW-like"/>
    <property type="match status" value="1"/>
</dbReference>
<proteinExistence type="predicted"/>
<organism evidence="4">
    <name type="scientific">Streptomyces sp. gb1(2016)</name>
    <dbReference type="NCBI Taxonomy" id="1828321"/>
    <lineage>
        <taxon>Bacteria</taxon>
        <taxon>Bacillati</taxon>
        <taxon>Actinomycetota</taxon>
        <taxon>Actinomycetes</taxon>
        <taxon>Kitasatosporales</taxon>
        <taxon>Streptomycetaceae</taxon>
        <taxon>Streptomyces</taxon>
    </lineage>
</organism>
<keyword evidence="1" id="KW-0723">Serine/threonine-protein kinase</keyword>
<feature type="domain" description="Histidine kinase/HSP90-like ATPase" evidence="3">
    <location>
        <begin position="26"/>
        <end position="174"/>
    </location>
</feature>
<feature type="region of interest" description="Disordered" evidence="2">
    <location>
        <begin position="1"/>
        <end position="20"/>
    </location>
</feature>
<dbReference type="Pfam" id="PF13581">
    <property type="entry name" value="HATPase_c_2"/>
    <property type="match status" value="1"/>
</dbReference>
<sequence length="177" mass="19173">MSEIVTCARTAPEESGKRSAQSWWIPRLPRAVPVARHRVQKAMRGWGEPDERVEAAALVMTELVTNAVEHTAGRRIRCRLLRTSGRVRICVWNRGRRHIPALPGPRTPQSPDGPVEGLHGADGPGPVTCGSEPDGADDGFSLASVAEDGRGLMLVDALATRWGTRTSVSGRLVWADI</sequence>
<keyword evidence="1" id="KW-0418">Kinase</keyword>
<reference evidence="4" key="1">
    <citation type="submission" date="2018-10" db="EMBL/GenBank/DDBJ databases">
        <authorList>
            <person name="Hariharan J."/>
            <person name="Choudoir M.J."/>
            <person name="Diebold P."/>
            <person name="Panke-Buisse K."/>
            <person name="Campbell A.N."/>
            <person name="Buckley D.H."/>
        </authorList>
    </citation>
    <scope>NUCLEOTIDE SEQUENCE</scope>
    <source>
        <strain evidence="4">Gb1</strain>
    </source>
</reference>
<dbReference type="PANTHER" id="PTHR35526:SF3">
    <property type="entry name" value="ANTI-SIGMA-F FACTOR RSBW"/>
    <property type="match status" value="1"/>
</dbReference>
<name>A0A652LCL8_9ACTN</name>
<comment type="caution">
    <text evidence="4">The sequence shown here is derived from an EMBL/GenBank/DDBJ whole genome shotgun (WGS) entry which is preliminary data.</text>
</comment>